<sequence>MLNDYLFGRQLTPAQLTDEIDLTDTRIVQRPGMLRDGAKIICQRCQTHYRQRAVRVPAGGWYCPACIALGRVTSREALFTIPEPNAFSETKQPLTWTGELTRLQDQCADEVATVFAEKRRHLLWAVTGAGKTEMLFKGLAQALAAGQRIAVASPRVDVCIELFPRLQQAFADTSMVLLHGQQDEPYRYCQLTVCTTHQLFRFYHAFDVLVVDEVDAFPFAQDKTLQVAVKQALKPQAACLYLTATPGKQLLRQVKQQKLTVSYLPLRFHGHLLPMIKIKLAFSWRRQLQHKRLPMQIQQQISHRLRMKQRFLLFVPHVAQLDQVAAALKKVGIAAFATVHAADPERLQKVAAMRNGDIQFLVTTTILERGVTFSGIDVLVLGADDPVFSSAALVQIAGRAGRSQERPTGHVIMWAAQKTHILQQARRQIIFLNMKARRLPEWQSVDDVKK</sequence>
<dbReference type="RefSeq" id="WP_057809173.1">
    <property type="nucleotide sequence ID" value="NZ_BJUD01000030.1"/>
</dbReference>
<dbReference type="GO" id="GO:0006302">
    <property type="term" value="P:double-strand break repair"/>
    <property type="evidence" value="ECO:0007669"/>
    <property type="project" value="TreeGrafter"/>
</dbReference>
<dbReference type="GO" id="GO:0006310">
    <property type="term" value="P:DNA recombination"/>
    <property type="evidence" value="ECO:0007669"/>
    <property type="project" value="TreeGrafter"/>
</dbReference>
<dbReference type="GO" id="GO:0016787">
    <property type="term" value="F:hydrolase activity"/>
    <property type="evidence" value="ECO:0007669"/>
    <property type="project" value="InterPro"/>
</dbReference>
<dbReference type="InterPro" id="IPR006935">
    <property type="entry name" value="Helicase/UvrB_N"/>
</dbReference>
<dbReference type="Pfam" id="PF04851">
    <property type="entry name" value="ResIII"/>
    <property type="match status" value="1"/>
</dbReference>
<dbReference type="PROSITE" id="PS51192">
    <property type="entry name" value="HELICASE_ATP_BIND_1"/>
    <property type="match status" value="1"/>
</dbReference>
<dbReference type="Gene3D" id="3.40.50.300">
    <property type="entry name" value="P-loop containing nucleotide triphosphate hydrolases"/>
    <property type="match status" value="2"/>
</dbReference>
<dbReference type="PROSITE" id="PS51194">
    <property type="entry name" value="HELICASE_CTER"/>
    <property type="match status" value="1"/>
</dbReference>
<dbReference type="AlphaFoldDB" id="A0A0R2L4I5"/>
<keyword evidence="7" id="KW-0347">Helicase</keyword>
<keyword evidence="1" id="KW-0547">Nucleotide-binding</keyword>
<keyword evidence="3" id="KW-0238">DNA-binding</keyword>
<evidence type="ECO:0000256" key="3">
    <source>
        <dbReference type="ARBA" id="ARBA00023125"/>
    </source>
</evidence>
<evidence type="ECO:0000313" key="6">
    <source>
        <dbReference type="EMBL" id="GEK29073.1"/>
    </source>
</evidence>
<comment type="caution">
    <text evidence="7">The sequence shown here is derived from an EMBL/GenBank/DDBJ whole genome shotgun (WGS) entry which is preliminary data.</text>
</comment>
<evidence type="ECO:0000256" key="1">
    <source>
        <dbReference type="ARBA" id="ARBA00022741"/>
    </source>
</evidence>
<dbReference type="EMBL" id="JQCB01000003">
    <property type="protein sequence ID" value="KRN96590.1"/>
    <property type="molecule type" value="Genomic_DNA"/>
</dbReference>
<dbReference type="SMART" id="SM00490">
    <property type="entry name" value="HELICc"/>
    <property type="match status" value="1"/>
</dbReference>
<dbReference type="SMART" id="SM00487">
    <property type="entry name" value="DEXDc"/>
    <property type="match status" value="1"/>
</dbReference>
<dbReference type="Proteomes" id="UP000321429">
    <property type="component" value="Unassembled WGS sequence"/>
</dbReference>
<dbReference type="PANTHER" id="PTHR30580:SF1">
    <property type="entry name" value="COMF OPERON PROTEIN 1"/>
    <property type="match status" value="1"/>
</dbReference>
<dbReference type="PATRIC" id="fig|348151.3.peg.1138"/>
<feature type="domain" description="Helicase ATP-binding" evidence="4">
    <location>
        <begin position="112"/>
        <end position="264"/>
    </location>
</feature>
<dbReference type="EMBL" id="BJUD01000030">
    <property type="protein sequence ID" value="GEK29073.1"/>
    <property type="molecule type" value="Genomic_DNA"/>
</dbReference>
<evidence type="ECO:0000259" key="4">
    <source>
        <dbReference type="PROSITE" id="PS51192"/>
    </source>
</evidence>
<dbReference type="PANTHER" id="PTHR30580">
    <property type="entry name" value="PRIMOSOMAL PROTEIN N"/>
    <property type="match status" value="1"/>
</dbReference>
<keyword evidence="7" id="KW-0378">Hydrolase</keyword>
<evidence type="ECO:0000313" key="9">
    <source>
        <dbReference type="Proteomes" id="UP000321429"/>
    </source>
</evidence>
<dbReference type="Pfam" id="PF00271">
    <property type="entry name" value="Helicase_C"/>
    <property type="match status" value="1"/>
</dbReference>
<dbReference type="OrthoDB" id="2077914at2"/>
<evidence type="ECO:0000313" key="7">
    <source>
        <dbReference type="EMBL" id="KRN96590.1"/>
    </source>
</evidence>
<dbReference type="GO" id="GO:0006270">
    <property type="term" value="P:DNA replication initiation"/>
    <property type="evidence" value="ECO:0007669"/>
    <property type="project" value="TreeGrafter"/>
</dbReference>
<dbReference type="GO" id="GO:0003677">
    <property type="term" value="F:DNA binding"/>
    <property type="evidence" value="ECO:0007669"/>
    <property type="project" value="UniProtKB-KW"/>
</dbReference>
<dbReference type="GO" id="GO:0043138">
    <property type="term" value="F:3'-5' DNA helicase activity"/>
    <property type="evidence" value="ECO:0007669"/>
    <property type="project" value="TreeGrafter"/>
</dbReference>
<protein>
    <submittedName>
        <fullName evidence="6">DNA/RNA helicase</fullName>
    </submittedName>
    <submittedName>
        <fullName evidence="7">Helicase domain-containing protein</fullName>
    </submittedName>
</protein>
<evidence type="ECO:0000259" key="5">
    <source>
        <dbReference type="PROSITE" id="PS51194"/>
    </source>
</evidence>
<keyword evidence="2" id="KW-0067">ATP-binding</keyword>
<organism evidence="7 8">
    <name type="scientific">Furfurilactobacillus siliginis</name>
    <dbReference type="NCBI Taxonomy" id="348151"/>
    <lineage>
        <taxon>Bacteria</taxon>
        <taxon>Bacillati</taxon>
        <taxon>Bacillota</taxon>
        <taxon>Bacilli</taxon>
        <taxon>Lactobacillales</taxon>
        <taxon>Lactobacillaceae</taxon>
        <taxon>Furfurilactobacillus</taxon>
    </lineage>
</organism>
<evidence type="ECO:0000313" key="8">
    <source>
        <dbReference type="Proteomes" id="UP000051139"/>
    </source>
</evidence>
<dbReference type="STRING" id="348151.IV55_GL001109"/>
<dbReference type="InterPro" id="IPR014001">
    <property type="entry name" value="Helicase_ATP-bd"/>
</dbReference>
<accession>A0A0R2L4I5</accession>
<gene>
    <name evidence="6" type="primary">comFA</name>
    <name evidence="7" type="ORF">IV55_GL001109</name>
    <name evidence="6" type="ORF">LSI01_13840</name>
</gene>
<dbReference type="InterPro" id="IPR027417">
    <property type="entry name" value="P-loop_NTPase"/>
</dbReference>
<reference evidence="6 9" key="2">
    <citation type="submission" date="2019-07" db="EMBL/GenBank/DDBJ databases">
        <title>Whole genome shotgun sequence of Lactobacillus siliginis NBRC 101315.</title>
        <authorList>
            <person name="Hosoyama A."/>
            <person name="Uohara A."/>
            <person name="Ohji S."/>
            <person name="Ichikawa N."/>
        </authorList>
    </citation>
    <scope>NUCLEOTIDE SEQUENCE [LARGE SCALE GENOMIC DNA]</scope>
    <source>
        <strain evidence="6 9">NBRC 101315</strain>
    </source>
</reference>
<proteinExistence type="predicted"/>
<dbReference type="Proteomes" id="UP000051139">
    <property type="component" value="Unassembled WGS sequence"/>
</dbReference>
<feature type="domain" description="Helicase C-terminal" evidence="5">
    <location>
        <begin position="296"/>
        <end position="450"/>
    </location>
</feature>
<dbReference type="InterPro" id="IPR001650">
    <property type="entry name" value="Helicase_C-like"/>
</dbReference>
<dbReference type="SUPFAM" id="SSF52540">
    <property type="entry name" value="P-loop containing nucleoside triphosphate hydrolases"/>
    <property type="match status" value="1"/>
</dbReference>
<keyword evidence="8" id="KW-1185">Reference proteome</keyword>
<name>A0A0R2L4I5_9LACO</name>
<evidence type="ECO:0000256" key="2">
    <source>
        <dbReference type="ARBA" id="ARBA00022840"/>
    </source>
</evidence>
<dbReference type="GO" id="GO:0005524">
    <property type="term" value="F:ATP binding"/>
    <property type="evidence" value="ECO:0007669"/>
    <property type="project" value="UniProtKB-KW"/>
</dbReference>
<reference evidence="7 8" key="1">
    <citation type="journal article" date="2015" name="Genome Announc.">
        <title>Expanding the biotechnology potential of lactobacilli through comparative genomics of 213 strains and associated genera.</title>
        <authorList>
            <person name="Sun Z."/>
            <person name="Harris H.M."/>
            <person name="McCann A."/>
            <person name="Guo C."/>
            <person name="Argimon S."/>
            <person name="Zhang W."/>
            <person name="Yang X."/>
            <person name="Jeffery I.B."/>
            <person name="Cooney J.C."/>
            <person name="Kagawa T.F."/>
            <person name="Liu W."/>
            <person name="Song Y."/>
            <person name="Salvetti E."/>
            <person name="Wrobel A."/>
            <person name="Rasinkangas P."/>
            <person name="Parkhill J."/>
            <person name="Rea M.C."/>
            <person name="O'Sullivan O."/>
            <person name="Ritari J."/>
            <person name="Douillard F.P."/>
            <person name="Paul Ross R."/>
            <person name="Yang R."/>
            <person name="Briner A.E."/>
            <person name="Felis G.E."/>
            <person name="de Vos W.M."/>
            <person name="Barrangou R."/>
            <person name="Klaenhammer T.R."/>
            <person name="Caufield P.W."/>
            <person name="Cui Y."/>
            <person name="Zhang H."/>
            <person name="O'Toole P.W."/>
        </authorList>
    </citation>
    <scope>NUCLEOTIDE SEQUENCE [LARGE SCALE GENOMIC DNA]</scope>
    <source>
        <strain evidence="7 8">DSM 22696</strain>
    </source>
</reference>